<keyword evidence="2" id="KW-1185">Reference proteome</keyword>
<protein>
    <submittedName>
        <fullName evidence="1">Uncharacterized protein</fullName>
    </submittedName>
</protein>
<name>A0ABQ1TFZ3_9GAMM</name>
<evidence type="ECO:0000313" key="1">
    <source>
        <dbReference type="EMBL" id="GGE93645.1"/>
    </source>
</evidence>
<comment type="caution">
    <text evidence="1">The sequence shown here is derived from an EMBL/GenBank/DDBJ whole genome shotgun (WGS) entry which is preliminary data.</text>
</comment>
<sequence>MSFHVKIGTDKQRNLFFRFDMHDFEQAKVKNVNSPMCIYDLKNVCIDELFR</sequence>
<accession>A0ABQ1TFZ3</accession>
<reference evidence="2" key="1">
    <citation type="journal article" date="2019" name="Int. J. Syst. Evol. Microbiol.">
        <title>The Global Catalogue of Microorganisms (GCM) 10K type strain sequencing project: providing services to taxonomists for standard genome sequencing and annotation.</title>
        <authorList>
            <consortium name="The Broad Institute Genomics Platform"/>
            <consortium name="The Broad Institute Genome Sequencing Center for Infectious Disease"/>
            <person name="Wu L."/>
            <person name="Ma J."/>
        </authorList>
    </citation>
    <scope>NUCLEOTIDE SEQUENCE [LARGE SCALE GENOMIC DNA]</scope>
    <source>
        <strain evidence="2">CGMCC 1.16033</strain>
    </source>
</reference>
<evidence type="ECO:0000313" key="2">
    <source>
        <dbReference type="Proteomes" id="UP000606498"/>
    </source>
</evidence>
<gene>
    <name evidence="1" type="ORF">GCM10011520_37510</name>
</gene>
<dbReference type="EMBL" id="BMKO01000016">
    <property type="protein sequence ID" value="GGE93645.1"/>
    <property type="molecule type" value="Genomic_DNA"/>
</dbReference>
<dbReference type="Proteomes" id="UP000606498">
    <property type="component" value="Unassembled WGS sequence"/>
</dbReference>
<proteinExistence type="predicted"/>
<organism evidence="1 2">
    <name type="scientific">Shewanella carassii</name>
    <dbReference type="NCBI Taxonomy" id="1987584"/>
    <lineage>
        <taxon>Bacteria</taxon>
        <taxon>Pseudomonadati</taxon>
        <taxon>Pseudomonadota</taxon>
        <taxon>Gammaproteobacteria</taxon>
        <taxon>Alteromonadales</taxon>
        <taxon>Shewanellaceae</taxon>
        <taxon>Shewanella</taxon>
    </lineage>
</organism>